<evidence type="ECO:0000313" key="2">
    <source>
        <dbReference type="Proteomes" id="UP001162156"/>
    </source>
</evidence>
<dbReference type="EMBL" id="JANEYF010001679">
    <property type="protein sequence ID" value="KAJ8959530.1"/>
    <property type="molecule type" value="Genomic_DNA"/>
</dbReference>
<dbReference type="AlphaFoldDB" id="A0AAV8Z8X1"/>
<accession>A0AAV8Z8X1</accession>
<gene>
    <name evidence="1" type="ORF">NQ314_006267</name>
</gene>
<organism evidence="1 2">
    <name type="scientific">Rhamnusium bicolor</name>
    <dbReference type="NCBI Taxonomy" id="1586634"/>
    <lineage>
        <taxon>Eukaryota</taxon>
        <taxon>Metazoa</taxon>
        <taxon>Ecdysozoa</taxon>
        <taxon>Arthropoda</taxon>
        <taxon>Hexapoda</taxon>
        <taxon>Insecta</taxon>
        <taxon>Pterygota</taxon>
        <taxon>Neoptera</taxon>
        <taxon>Endopterygota</taxon>
        <taxon>Coleoptera</taxon>
        <taxon>Polyphaga</taxon>
        <taxon>Cucujiformia</taxon>
        <taxon>Chrysomeloidea</taxon>
        <taxon>Cerambycidae</taxon>
        <taxon>Lepturinae</taxon>
        <taxon>Rhagiini</taxon>
        <taxon>Rhamnusium</taxon>
    </lineage>
</organism>
<proteinExistence type="predicted"/>
<comment type="caution">
    <text evidence="1">The sequence shown here is derived from an EMBL/GenBank/DDBJ whole genome shotgun (WGS) entry which is preliminary data.</text>
</comment>
<dbReference type="Proteomes" id="UP001162156">
    <property type="component" value="Unassembled WGS sequence"/>
</dbReference>
<reference evidence="1" key="1">
    <citation type="journal article" date="2023" name="Insect Mol. Biol.">
        <title>Genome sequencing provides insights into the evolution of gene families encoding plant cell wall-degrading enzymes in longhorned beetles.</title>
        <authorList>
            <person name="Shin N.R."/>
            <person name="Okamura Y."/>
            <person name="Kirsch R."/>
            <person name="Pauchet Y."/>
        </authorList>
    </citation>
    <scope>NUCLEOTIDE SEQUENCE</scope>
    <source>
        <strain evidence="1">RBIC_L_NR</strain>
    </source>
</reference>
<evidence type="ECO:0000313" key="1">
    <source>
        <dbReference type="EMBL" id="KAJ8959530.1"/>
    </source>
</evidence>
<sequence>MAGSFISFEKECLLLDELEEVEREEGDLFTKLLRLDFGDCIKTSLQGDSFKPNCFTTPGLRTKVAFIGDAVVSSCSGGLISGLGGGGAAFLLYFPPRLTFPARDSFTSFSKEG</sequence>
<name>A0AAV8Z8X1_9CUCU</name>
<protein>
    <submittedName>
        <fullName evidence="1">Uncharacterized protein</fullName>
    </submittedName>
</protein>
<keyword evidence="2" id="KW-1185">Reference proteome</keyword>